<evidence type="ECO:0000259" key="6">
    <source>
        <dbReference type="SMART" id="SM01043"/>
    </source>
</evidence>
<dbReference type="CDD" id="cd01983">
    <property type="entry name" value="SIMIBI"/>
    <property type="match status" value="1"/>
</dbReference>
<dbReference type="Gene3D" id="1.10.10.10">
    <property type="entry name" value="Winged helix-like DNA-binding domain superfamily/Winged helix DNA-binding domain"/>
    <property type="match status" value="1"/>
</dbReference>
<dbReference type="Pfam" id="PF13374">
    <property type="entry name" value="TPR_10"/>
    <property type="match status" value="1"/>
</dbReference>
<evidence type="ECO:0000256" key="3">
    <source>
        <dbReference type="ARBA" id="ARBA00023125"/>
    </source>
</evidence>
<dbReference type="PANTHER" id="PTHR35807:SF1">
    <property type="entry name" value="TRANSCRIPTIONAL REGULATOR REDD"/>
    <property type="match status" value="1"/>
</dbReference>
<dbReference type="PRINTS" id="PR00364">
    <property type="entry name" value="DISEASERSIST"/>
</dbReference>
<dbReference type="OrthoDB" id="5521887at2"/>
<keyword evidence="8" id="KW-1185">Reference proteome</keyword>
<dbReference type="GO" id="GO:0006355">
    <property type="term" value="P:regulation of DNA-templated transcription"/>
    <property type="evidence" value="ECO:0007669"/>
    <property type="project" value="InterPro"/>
</dbReference>
<dbReference type="GO" id="GO:0003677">
    <property type="term" value="F:DNA binding"/>
    <property type="evidence" value="ECO:0007669"/>
    <property type="project" value="UniProtKB-KW"/>
</dbReference>
<dbReference type="InterPro" id="IPR005158">
    <property type="entry name" value="BTAD"/>
</dbReference>
<gene>
    <name evidence="7" type="ORF">ETD85_44275</name>
</gene>
<evidence type="ECO:0000256" key="1">
    <source>
        <dbReference type="ARBA" id="ARBA00005820"/>
    </source>
</evidence>
<protein>
    <submittedName>
        <fullName evidence="7">Tetratricopeptide repeat protein</fullName>
    </submittedName>
</protein>
<keyword evidence="2" id="KW-0805">Transcription regulation</keyword>
<dbReference type="InterPro" id="IPR027417">
    <property type="entry name" value="P-loop_NTPase"/>
</dbReference>
<comment type="similarity">
    <text evidence="1">Belongs to the AfsR/DnrI/RedD regulatory family.</text>
</comment>
<dbReference type="Pfam" id="PF03704">
    <property type="entry name" value="BTAD"/>
    <property type="match status" value="1"/>
</dbReference>
<keyword evidence="3" id="KW-0238">DNA-binding</keyword>
<dbReference type="GO" id="GO:0000160">
    <property type="term" value="P:phosphorelay signal transduction system"/>
    <property type="evidence" value="ECO:0007669"/>
    <property type="project" value="InterPro"/>
</dbReference>
<dbReference type="Gene3D" id="1.10.8.430">
    <property type="entry name" value="Helical domain of apoptotic protease-activating factors"/>
    <property type="match status" value="1"/>
</dbReference>
<dbReference type="EMBL" id="VCKX01000216">
    <property type="protein sequence ID" value="TMR25918.1"/>
    <property type="molecule type" value="Genomic_DNA"/>
</dbReference>
<dbReference type="GO" id="GO:0043531">
    <property type="term" value="F:ADP binding"/>
    <property type="evidence" value="ECO:0007669"/>
    <property type="project" value="InterPro"/>
</dbReference>
<sequence>MALEIGFLGPWEIKADGQPVRLAGSRRVAVLARLALDADRPVSARQLVADVWGQSSTATAGKQLHIVVSKVRSLLGPETIVTVPTGYLLNLPRDQIDAHSFTLLARQARSARERREPGTADALFRRALALWRGPALAELFDPWAQIEAGRLEEARLTVFEEHMELRLAAGDHHAVVADLAPHVRANPLREGPRAQLMLALYRAARPSEALAVYGEGRAAMVEELGVEPGARLRRLHQAVLAGDPALDLTTPAQSSTIVPAELPADTRSFTARLQEVEWLREAVRGARVAVVDGPGGVGKSALAVHVAHAMAGRFRDGVIYVNLNGATPGLEPLPVLDALGHLLRSLGLDGSAVPADVEGAIARYRSLTAASNLLVILDNALDARQVLPLIPAGASCRAVITSRAVIPSRDALATLDDARHLHLAGLDDARHLHLAGLGDGDAVTLLARVAGPARVQQAPEAAAKIVELCGGLPLAIRIVGARLAARPDWQLPDLAARLADAARRLDTLQYADLAVRTSIAVSHGHLREEPSGHDAAYVLPLLGLLDTPTHTPAATAALASWPEARAEAALERLRAARLLESAGHGRYRCHDLIRLYAREQAAGELTEAERTAALRRGLHHYLATVNTATRLVHAQVHAEPAHEAEQPGLALADAREAGEWTETERDNLLAAARQAAECADSGTAVGLALGLHWPFNYRGWVTHLSEVHRNAAEVAARCEDWTRLAQLESFLGWVYRDQGRYEQGIDHLERAVACWAKTTQPHRSIGAHNNLGIIRIMLGRLDLADADLARALDIAEQTDDRYARGAIFNNRAHLLYRQGRFEEAIAQGKAAVTEWSGIGTLYGEGASRETLARAYLHAGRLTEAADTYRSALALLREAEYRIGYAVAAWWSGQTLYALGRPAEARRDWHSCITTLVETHLLTRAEADALLGQPVPEMPRPIANML</sequence>
<evidence type="ECO:0000313" key="8">
    <source>
        <dbReference type="Proteomes" id="UP000306628"/>
    </source>
</evidence>
<name>A0A5S4FYZ2_9ACTN</name>
<dbReference type="SUPFAM" id="SSF52540">
    <property type="entry name" value="P-loop containing nucleoside triphosphate hydrolases"/>
    <property type="match status" value="1"/>
</dbReference>
<organism evidence="7 8">
    <name type="scientific">Nonomuraea zeae</name>
    <dbReference type="NCBI Taxonomy" id="1642303"/>
    <lineage>
        <taxon>Bacteria</taxon>
        <taxon>Bacillati</taxon>
        <taxon>Actinomycetota</taxon>
        <taxon>Actinomycetes</taxon>
        <taxon>Streptosporangiales</taxon>
        <taxon>Streptosporangiaceae</taxon>
        <taxon>Nonomuraea</taxon>
    </lineage>
</organism>
<evidence type="ECO:0000313" key="7">
    <source>
        <dbReference type="EMBL" id="TMR25918.1"/>
    </source>
</evidence>
<dbReference type="InterPro" id="IPR051677">
    <property type="entry name" value="AfsR-DnrI-RedD_regulator"/>
</dbReference>
<dbReference type="Proteomes" id="UP000306628">
    <property type="component" value="Unassembled WGS sequence"/>
</dbReference>
<feature type="domain" description="OmpR/PhoB-type" evidence="5">
    <location>
        <begin position="17"/>
        <end position="89"/>
    </location>
</feature>
<dbReference type="InterPro" id="IPR019734">
    <property type="entry name" value="TPR_rpt"/>
</dbReference>
<evidence type="ECO:0000256" key="4">
    <source>
        <dbReference type="ARBA" id="ARBA00023163"/>
    </source>
</evidence>
<dbReference type="InterPro" id="IPR011990">
    <property type="entry name" value="TPR-like_helical_dom_sf"/>
</dbReference>
<accession>A0A5S4FYZ2</accession>
<dbReference type="InterPro" id="IPR036388">
    <property type="entry name" value="WH-like_DNA-bd_sf"/>
</dbReference>
<dbReference type="SUPFAM" id="SSF46894">
    <property type="entry name" value="C-terminal effector domain of the bipartite response regulators"/>
    <property type="match status" value="1"/>
</dbReference>
<dbReference type="SMART" id="SM00862">
    <property type="entry name" value="Trans_reg_C"/>
    <property type="match status" value="1"/>
</dbReference>
<reference evidence="7 8" key="1">
    <citation type="submission" date="2019-05" db="EMBL/GenBank/DDBJ databases">
        <title>Draft genome sequence of Nonomuraea zeae DSM 100528.</title>
        <authorList>
            <person name="Saricaoglu S."/>
            <person name="Isik K."/>
        </authorList>
    </citation>
    <scope>NUCLEOTIDE SEQUENCE [LARGE SCALE GENOMIC DNA]</scope>
    <source>
        <strain evidence="7 8">DSM 100528</strain>
    </source>
</reference>
<dbReference type="InterPro" id="IPR042197">
    <property type="entry name" value="Apaf_helical"/>
</dbReference>
<dbReference type="CDD" id="cd15831">
    <property type="entry name" value="BTAD"/>
    <property type="match status" value="1"/>
</dbReference>
<keyword evidence="4" id="KW-0804">Transcription</keyword>
<dbReference type="AlphaFoldDB" id="A0A5S4FYZ2"/>
<comment type="caution">
    <text evidence="7">The sequence shown here is derived from an EMBL/GenBank/DDBJ whole genome shotgun (WGS) entry which is preliminary data.</text>
</comment>
<evidence type="ECO:0000259" key="5">
    <source>
        <dbReference type="SMART" id="SM00862"/>
    </source>
</evidence>
<dbReference type="SMART" id="SM00028">
    <property type="entry name" value="TPR"/>
    <property type="match status" value="5"/>
</dbReference>
<feature type="domain" description="Bacterial transcriptional activator" evidence="6">
    <location>
        <begin position="96"/>
        <end position="240"/>
    </location>
</feature>
<dbReference type="RefSeq" id="WP_138695843.1">
    <property type="nucleotide sequence ID" value="NZ_JBHSAZ010000107.1"/>
</dbReference>
<dbReference type="Pfam" id="PF13424">
    <property type="entry name" value="TPR_12"/>
    <property type="match status" value="1"/>
</dbReference>
<evidence type="ECO:0000256" key="2">
    <source>
        <dbReference type="ARBA" id="ARBA00023015"/>
    </source>
</evidence>
<dbReference type="InterPro" id="IPR016032">
    <property type="entry name" value="Sig_transdc_resp-reg_C-effctor"/>
</dbReference>
<dbReference type="PANTHER" id="PTHR35807">
    <property type="entry name" value="TRANSCRIPTIONAL REGULATOR REDD-RELATED"/>
    <property type="match status" value="1"/>
</dbReference>
<proteinExistence type="inferred from homology"/>
<dbReference type="SUPFAM" id="SSF48452">
    <property type="entry name" value="TPR-like"/>
    <property type="match status" value="2"/>
</dbReference>
<dbReference type="InterPro" id="IPR001867">
    <property type="entry name" value="OmpR/PhoB-type_DNA-bd"/>
</dbReference>
<dbReference type="SMART" id="SM01043">
    <property type="entry name" value="BTAD"/>
    <property type="match status" value="1"/>
</dbReference>
<dbReference type="Gene3D" id="1.25.40.10">
    <property type="entry name" value="Tetratricopeptide repeat domain"/>
    <property type="match status" value="2"/>
</dbReference>